<keyword evidence="9" id="KW-1185">Reference proteome</keyword>
<dbReference type="InterPro" id="IPR037004">
    <property type="entry name" value="Exonuc_VII_ssu_sf"/>
</dbReference>
<dbReference type="GO" id="GO:0006308">
    <property type="term" value="P:DNA catabolic process"/>
    <property type="evidence" value="ECO:0007669"/>
    <property type="project" value="UniProtKB-UniRule"/>
</dbReference>
<keyword evidence="2 6" id="KW-0963">Cytoplasm</keyword>
<dbReference type="NCBIfam" id="TIGR01280">
    <property type="entry name" value="xseB"/>
    <property type="match status" value="1"/>
</dbReference>
<keyword evidence="4 6" id="KW-0378">Hydrolase</keyword>
<keyword evidence="3 6" id="KW-0540">Nuclease</keyword>
<dbReference type="PIRSF" id="PIRSF006488">
    <property type="entry name" value="Exonuc_VII_S"/>
    <property type="match status" value="1"/>
</dbReference>
<gene>
    <name evidence="6" type="primary">xseB</name>
    <name evidence="8" type="ORF">SH1V18_44090</name>
</gene>
<sequence length="64" mass="7537">MMSNKLTFQENLDGLEKIVEQLESGEASLEESLELYKKGMLYLRECNEKIDRVEKEIEVIQKEN</sequence>
<evidence type="ECO:0000256" key="6">
    <source>
        <dbReference type="HAMAP-Rule" id="MF_00337"/>
    </source>
</evidence>
<evidence type="ECO:0000313" key="8">
    <source>
        <dbReference type="EMBL" id="GKX31929.1"/>
    </source>
</evidence>
<dbReference type="HAMAP" id="MF_00337">
    <property type="entry name" value="Exonuc_7_S"/>
    <property type="match status" value="1"/>
</dbReference>
<protein>
    <recommendedName>
        <fullName evidence="6">Exodeoxyribonuclease 7 small subunit</fullName>
        <ecNumber evidence="6">3.1.11.6</ecNumber>
    </recommendedName>
    <alternativeName>
        <fullName evidence="6">Exodeoxyribonuclease VII small subunit</fullName>
        <shortName evidence="6">Exonuclease VII small subunit</shortName>
    </alternativeName>
</protein>
<evidence type="ECO:0000256" key="7">
    <source>
        <dbReference type="SAM" id="Coils"/>
    </source>
</evidence>
<evidence type="ECO:0000313" key="9">
    <source>
        <dbReference type="Proteomes" id="UP001144256"/>
    </source>
</evidence>
<evidence type="ECO:0000256" key="2">
    <source>
        <dbReference type="ARBA" id="ARBA00022490"/>
    </source>
</evidence>
<organism evidence="8 9">
    <name type="scientific">Vallitalea longa</name>
    <dbReference type="NCBI Taxonomy" id="2936439"/>
    <lineage>
        <taxon>Bacteria</taxon>
        <taxon>Bacillati</taxon>
        <taxon>Bacillota</taxon>
        <taxon>Clostridia</taxon>
        <taxon>Lachnospirales</taxon>
        <taxon>Vallitaleaceae</taxon>
        <taxon>Vallitalea</taxon>
    </lineage>
</organism>
<comment type="caution">
    <text evidence="8">The sequence shown here is derived from an EMBL/GenBank/DDBJ whole genome shotgun (WGS) entry which is preliminary data.</text>
</comment>
<dbReference type="PANTHER" id="PTHR34137">
    <property type="entry name" value="EXODEOXYRIBONUCLEASE 7 SMALL SUBUNIT"/>
    <property type="match status" value="1"/>
</dbReference>
<dbReference type="SUPFAM" id="SSF116842">
    <property type="entry name" value="XseB-like"/>
    <property type="match status" value="1"/>
</dbReference>
<dbReference type="EC" id="3.1.11.6" evidence="6"/>
<dbReference type="Pfam" id="PF02609">
    <property type="entry name" value="Exonuc_VII_S"/>
    <property type="match status" value="1"/>
</dbReference>
<evidence type="ECO:0000256" key="5">
    <source>
        <dbReference type="ARBA" id="ARBA00022839"/>
    </source>
</evidence>
<dbReference type="GO" id="GO:0008855">
    <property type="term" value="F:exodeoxyribonuclease VII activity"/>
    <property type="evidence" value="ECO:0007669"/>
    <property type="project" value="UniProtKB-UniRule"/>
</dbReference>
<comment type="catalytic activity">
    <reaction evidence="6">
        <text>Exonucleolytic cleavage in either 5'- to 3'- or 3'- to 5'-direction to yield nucleoside 5'-phosphates.</text>
        <dbReference type="EC" id="3.1.11.6"/>
    </reaction>
</comment>
<comment type="subcellular location">
    <subcellularLocation>
        <location evidence="6">Cytoplasm</location>
    </subcellularLocation>
</comment>
<comment type="subunit">
    <text evidence="6">Heterooligomer composed of large and small subunits.</text>
</comment>
<dbReference type="InterPro" id="IPR003761">
    <property type="entry name" value="Exonuc_VII_S"/>
</dbReference>
<dbReference type="GO" id="GO:0005829">
    <property type="term" value="C:cytosol"/>
    <property type="evidence" value="ECO:0007669"/>
    <property type="project" value="TreeGrafter"/>
</dbReference>
<keyword evidence="5 6" id="KW-0269">Exonuclease</keyword>
<dbReference type="PANTHER" id="PTHR34137:SF1">
    <property type="entry name" value="EXODEOXYRIBONUCLEASE 7 SMALL SUBUNIT"/>
    <property type="match status" value="1"/>
</dbReference>
<evidence type="ECO:0000256" key="4">
    <source>
        <dbReference type="ARBA" id="ARBA00022801"/>
    </source>
</evidence>
<dbReference type="Gene3D" id="1.10.287.1040">
    <property type="entry name" value="Exonuclease VII, small subunit"/>
    <property type="match status" value="1"/>
</dbReference>
<evidence type="ECO:0000256" key="3">
    <source>
        <dbReference type="ARBA" id="ARBA00022722"/>
    </source>
</evidence>
<name>A0A9W5YHB5_9FIRM</name>
<dbReference type="GO" id="GO:0009318">
    <property type="term" value="C:exodeoxyribonuclease VII complex"/>
    <property type="evidence" value="ECO:0007669"/>
    <property type="project" value="UniProtKB-UniRule"/>
</dbReference>
<comment type="similarity">
    <text evidence="1 6">Belongs to the XseB family.</text>
</comment>
<evidence type="ECO:0000256" key="1">
    <source>
        <dbReference type="ARBA" id="ARBA00009998"/>
    </source>
</evidence>
<reference evidence="8" key="1">
    <citation type="submission" date="2022-06" db="EMBL/GenBank/DDBJ databases">
        <title>Vallitalea longa sp. nov., an anaerobic bacterium isolated from marine sediment.</title>
        <authorList>
            <person name="Hirano S."/>
            <person name="Terahara T."/>
            <person name="Mori K."/>
            <person name="Hamada M."/>
            <person name="Matsumoto R."/>
            <person name="Kobayashi T."/>
        </authorList>
    </citation>
    <scope>NUCLEOTIDE SEQUENCE</scope>
    <source>
        <strain evidence="8">SH18-1</strain>
    </source>
</reference>
<dbReference type="AlphaFoldDB" id="A0A9W5YHB5"/>
<keyword evidence="7" id="KW-0175">Coiled coil</keyword>
<dbReference type="Proteomes" id="UP001144256">
    <property type="component" value="Unassembled WGS sequence"/>
</dbReference>
<accession>A0A9W5YHB5</accession>
<dbReference type="EMBL" id="BRLB01000023">
    <property type="protein sequence ID" value="GKX31929.1"/>
    <property type="molecule type" value="Genomic_DNA"/>
</dbReference>
<feature type="coiled-coil region" evidence="7">
    <location>
        <begin position="12"/>
        <end position="63"/>
    </location>
</feature>
<comment type="function">
    <text evidence="6">Bidirectionally degrades single-stranded DNA into large acid-insoluble oligonucleotides, which are then degraded further into small acid-soluble oligonucleotides.</text>
</comment>
<proteinExistence type="inferred from homology"/>